<comment type="caution">
    <text evidence="1">The sequence shown here is derived from an EMBL/GenBank/DDBJ whole genome shotgun (WGS) entry which is preliminary data.</text>
</comment>
<dbReference type="PANTHER" id="PTHR47478">
    <property type="match status" value="1"/>
</dbReference>
<dbReference type="Gene3D" id="1.10.150.240">
    <property type="entry name" value="Putative phosphatase, domain 2"/>
    <property type="match status" value="1"/>
</dbReference>
<dbReference type="InterPro" id="IPR023198">
    <property type="entry name" value="PGP-like_dom2"/>
</dbReference>
<dbReference type="InterPro" id="IPR011951">
    <property type="entry name" value="HAD-SF_hydro_IA_YjjG/PynA"/>
</dbReference>
<dbReference type="EMBL" id="JAOEEO010000001">
    <property type="protein sequence ID" value="MDH0562985.1"/>
    <property type="molecule type" value="Genomic_DNA"/>
</dbReference>
<organism evidence="1 2">
    <name type="scientific">Acinetobacter courvalinii</name>
    <dbReference type="NCBI Taxonomy" id="280147"/>
    <lineage>
        <taxon>Bacteria</taxon>
        <taxon>Pseudomonadati</taxon>
        <taxon>Pseudomonadota</taxon>
        <taxon>Gammaproteobacteria</taxon>
        <taxon>Moraxellales</taxon>
        <taxon>Moraxellaceae</taxon>
        <taxon>Acinetobacter</taxon>
    </lineage>
</organism>
<reference evidence="1" key="1">
    <citation type="submission" date="2022-09" db="EMBL/GenBank/DDBJ databases">
        <title>Intensive care unit water sources are persistently colonized with multi-drug resistant bacteria and are the site of extensive horizontal gene transfer of antibiotic resistance genes.</title>
        <authorList>
            <person name="Diorio-Toth L."/>
        </authorList>
    </citation>
    <scope>NUCLEOTIDE SEQUENCE</scope>
    <source>
        <strain evidence="1">GD04005</strain>
    </source>
</reference>
<dbReference type="Pfam" id="PF00702">
    <property type="entry name" value="Hydrolase"/>
    <property type="match status" value="1"/>
</dbReference>
<dbReference type="RefSeq" id="WP_279694608.1">
    <property type="nucleotide sequence ID" value="NZ_JAOEEO010000001.1"/>
</dbReference>
<dbReference type="NCBIfam" id="TIGR02254">
    <property type="entry name" value="YjjG_YfnB"/>
    <property type="match status" value="1"/>
</dbReference>
<proteinExistence type="predicted"/>
<name>A0AA42I6F5_9GAMM</name>
<dbReference type="PANTHER" id="PTHR47478:SF1">
    <property type="entry name" value="PYRIMIDINE 5'-NUCLEOTIDASE YJJG"/>
    <property type="match status" value="1"/>
</dbReference>
<dbReference type="SFLD" id="SFLDG01129">
    <property type="entry name" value="C1.5:_HAD__Beta-PGM__Phosphata"/>
    <property type="match status" value="1"/>
</dbReference>
<dbReference type="AlphaFoldDB" id="A0AA42I6F5"/>
<accession>A0AA42I6F5</accession>
<dbReference type="Proteomes" id="UP001159329">
    <property type="component" value="Unassembled WGS sequence"/>
</dbReference>
<sequence>MYKAIFFDIDDTLLNFSVANRSAFVKSFGEFNLHHDDLTYSTYKHINHLLWERQKLGEITVQDVINNRFKQLFTALKMDINHDHFRDTFQGNLAKEHTLEEGAAEAIQYLSQKYKLFAASNSILLQQKARLHLAGLLPHFSDLYVSDDVGYEKPDQRFFQTCLARSKIAKEEILFIGDSLEADIKGASSCEIPTCWYNPKQIKNEQNLNITYTIQHLSDLTQIL</sequence>
<dbReference type="NCBIfam" id="TIGR01549">
    <property type="entry name" value="HAD-SF-IA-v1"/>
    <property type="match status" value="1"/>
</dbReference>
<dbReference type="SUPFAM" id="SSF56784">
    <property type="entry name" value="HAD-like"/>
    <property type="match status" value="1"/>
</dbReference>
<dbReference type="Gene3D" id="3.40.50.1000">
    <property type="entry name" value="HAD superfamily/HAD-like"/>
    <property type="match status" value="1"/>
</dbReference>
<dbReference type="SFLD" id="SFLDS00003">
    <property type="entry name" value="Haloacid_Dehalogenase"/>
    <property type="match status" value="1"/>
</dbReference>
<gene>
    <name evidence="1" type="ORF">N7644_04725</name>
</gene>
<dbReference type="InterPro" id="IPR052550">
    <property type="entry name" value="Pyrimidine_5'-ntase_YjjG"/>
</dbReference>
<dbReference type="GO" id="GO:0008253">
    <property type="term" value="F:5'-nucleotidase activity"/>
    <property type="evidence" value="ECO:0007669"/>
    <property type="project" value="InterPro"/>
</dbReference>
<dbReference type="NCBIfam" id="TIGR01509">
    <property type="entry name" value="HAD-SF-IA-v3"/>
    <property type="match status" value="1"/>
</dbReference>
<evidence type="ECO:0000313" key="2">
    <source>
        <dbReference type="Proteomes" id="UP001159329"/>
    </source>
</evidence>
<dbReference type="InterPro" id="IPR023214">
    <property type="entry name" value="HAD_sf"/>
</dbReference>
<evidence type="ECO:0000313" key="1">
    <source>
        <dbReference type="EMBL" id="MDH0562985.1"/>
    </source>
</evidence>
<dbReference type="InterPro" id="IPR006439">
    <property type="entry name" value="HAD-SF_hydro_IA"/>
</dbReference>
<protein>
    <submittedName>
        <fullName evidence="1">YjjG family noncanonical pyrimidine nucleotidase</fullName>
    </submittedName>
</protein>
<dbReference type="InterPro" id="IPR036412">
    <property type="entry name" value="HAD-like_sf"/>
</dbReference>